<name>A0A485LQT9_9STRA</name>
<protein>
    <submittedName>
        <fullName evidence="3">Aste57867_24605 protein</fullName>
    </submittedName>
</protein>
<dbReference type="AlphaFoldDB" id="A0A485LQT9"/>
<evidence type="ECO:0000313" key="4">
    <source>
        <dbReference type="Proteomes" id="UP000332933"/>
    </source>
</evidence>
<reference evidence="3 4" key="1">
    <citation type="submission" date="2019-03" db="EMBL/GenBank/DDBJ databases">
        <authorList>
            <person name="Gaulin E."/>
            <person name="Dumas B."/>
        </authorList>
    </citation>
    <scope>NUCLEOTIDE SEQUENCE [LARGE SCALE GENOMIC DNA]</scope>
    <source>
        <strain evidence="3">CBS 568.67</strain>
    </source>
</reference>
<dbReference type="EMBL" id="CAADRA010007438">
    <property type="protein sequence ID" value="VFU01243.1"/>
    <property type="molecule type" value="Genomic_DNA"/>
</dbReference>
<evidence type="ECO:0000313" key="3">
    <source>
        <dbReference type="EMBL" id="VFU01243.1"/>
    </source>
</evidence>
<proteinExistence type="predicted"/>
<sequence length="132" mass="14372">MAKKTGRGKSWCPSSVDLLLLKNHVKPTGDPDCPSEVQRAKRIQREIDTSVNEELDETDAFDEATPPTQPAPLDEAVGESLSDSLKRGRDAKDTSAGLLTYTAKKRRSIDKYIEGAAEAESKATSDMMTLCS</sequence>
<feature type="compositionally biased region" description="Acidic residues" evidence="1">
    <location>
        <begin position="51"/>
        <end position="62"/>
    </location>
</feature>
<feature type="compositionally biased region" description="Basic and acidic residues" evidence="1">
    <location>
        <begin position="84"/>
        <end position="93"/>
    </location>
</feature>
<organism evidence="3 4">
    <name type="scientific">Aphanomyces stellatus</name>
    <dbReference type="NCBI Taxonomy" id="120398"/>
    <lineage>
        <taxon>Eukaryota</taxon>
        <taxon>Sar</taxon>
        <taxon>Stramenopiles</taxon>
        <taxon>Oomycota</taxon>
        <taxon>Saprolegniomycetes</taxon>
        <taxon>Saprolegniales</taxon>
        <taxon>Verrucalvaceae</taxon>
        <taxon>Aphanomyces</taxon>
    </lineage>
</organism>
<reference evidence="2" key="2">
    <citation type="submission" date="2019-06" db="EMBL/GenBank/DDBJ databases">
        <title>Genomics analysis of Aphanomyces spp. identifies a new class of oomycete effector associated with host adaptation.</title>
        <authorList>
            <person name="Gaulin E."/>
        </authorList>
    </citation>
    <scope>NUCLEOTIDE SEQUENCE</scope>
    <source>
        <strain evidence="2">CBS 578.67</strain>
    </source>
</reference>
<evidence type="ECO:0000313" key="2">
    <source>
        <dbReference type="EMBL" id="KAF0683349.1"/>
    </source>
</evidence>
<dbReference type="OrthoDB" id="76704at2759"/>
<gene>
    <name evidence="3" type="primary">Aste57867_24605</name>
    <name evidence="2" type="ORF">As57867_024527</name>
    <name evidence="3" type="ORF">ASTE57867_24605</name>
</gene>
<dbReference type="Proteomes" id="UP000332933">
    <property type="component" value="Unassembled WGS sequence"/>
</dbReference>
<keyword evidence="4" id="KW-1185">Reference proteome</keyword>
<dbReference type="EMBL" id="VJMH01007412">
    <property type="protein sequence ID" value="KAF0683349.1"/>
    <property type="molecule type" value="Genomic_DNA"/>
</dbReference>
<accession>A0A485LQT9</accession>
<feature type="region of interest" description="Disordered" evidence="1">
    <location>
        <begin position="44"/>
        <end position="95"/>
    </location>
</feature>
<evidence type="ECO:0000256" key="1">
    <source>
        <dbReference type="SAM" id="MobiDB-lite"/>
    </source>
</evidence>